<evidence type="ECO:0000256" key="1">
    <source>
        <dbReference type="SAM" id="MobiDB-lite"/>
    </source>
</evidence>
<sequence>MMGWDKDNAILMNNLQVLQNKAAEIILDILCIHLLQMRLLVWAGLTWSSADYFTVARIGLDAVTQVEVSTLSVRDEHLKVEQHLKESEKNTQPVKNPANISNKRYVKPDEYPLT</sequence>
<dbReference type="AlphaFoldDB" id="A0A9W9Y7T9"/>
<feature type="compositionally biased region" description="Polar residues" evidence="1">
    <location>
        <begin position="90"/>
        <end position="102"/>
    </location>
</feature>
<evidence type="ECO:0000313" key="3">
    <source>
        <dbReference type="Proteomes" id="UP001163046"/>
    </source>
</evidence>
<dbReference type="EMBL" id="MU827826">
    <property type="protein sequence ID" value="KAJ7321507.1"/>
    <property type="molecule type" value="Genomic_DNA"/>
</dbReference>
<keyword evidence="3" id="KW-1185">Reference proteome</keyword>
<comment type="caution">
    <text evidence="2">The sequence shown here is derived from an EMBL/GenBank/DDBJ whole genome shotgun (WGS) entry which is preliminary data.</text>
</comment>
<accession>A0A9W9Y7T9</accession>
<name>A0A9W9Y7T9_9CNID</name>
<proteinExistence type="predicted"/>
<reference evidence="2" key="1">
    <citation type="submission" date="2023-01" db="EMBL/GenBank/DDBJ databases">
        <title>Genome assembly of the deep-sea coral Lophelia pertusa.</title>
        <authorList>
            <person name="Herrera S."/>
            <person name="Cordes E."/>
        </authorList>
    </citation>
    <scope>NUCLEOTIDE SEQUENCE</scope>
    <source>
        <strain evidence="2">USNM1676648</strain>
        <tissue evidence="2">Polyp</tissue>
    </source>
</reference>
<protein>
    <submittedName>
        <fullName evidence="2">Uncharacterized protein</fullName>
    </submittedName>
</protein>
<feature type="region of interest" description="Disordered" evidence="1">
    <location>
        <begin position="83"/>
        <end position="114"/>
    </location>
</feature>
<gene>
    <name evidence="2" type="ORF">OS493_034562</name>
</gene>
<dbReference type="Proteomes" id="UP001163046">
    <property type="component" value="Unassembled WGS sequence"/>
</dbReference>
<evidence type="ECO:0000313" key="2">
    <source>
        <dbReference type="EMBL" id="KAJ7321507.1"/>
    </source>
</evidence>
<organism evidence="2 3">
    <name type="scientific">Desmophyllum pertusum</name>
    <dbReference type="NCBI Taxonomy" id="174260"/>
    <lineage>
        <taxon>Eukaryota</taxon>
        <taxon>Metazoa</taxon>
        <taxon>Cnidaria</taxon>
        <taxon>Anthozoa</taxon>
        <taxon>Hexacorallia</taxon>
        <taxon>Scleractinia</taxon>
        <taxon>Caryophylliina</taxon>
        <taxon>Caryophylliidae</taxon>
        <taxon>Desmophyllum</taxon>
    </lineage>
</organism>